<dbReference type="WBParaSite" id="nRc.2.0.1.t08849-RA">
    <property type="protein sequence ID" value="nRc.2.0.1.t08849-RA"/>
    <property type="gene ID" value="nRc.2.0.1.g08849"/>
</dbReference>
<sequence>MSKKTTNIVEKPLTETALLDSIHETYKQKVHTAKQLVWSCLLSDISESDRFHSINRYLLYTRENKLSFDVIFTAPVDCYRNCVL</sequence>
<evidence type="ECO:0000313" key="1">
    <source>
        <dbReference type="Proteomes" id="UP000887565"/>
    </source>
</evidence>
<accession>A0A915I649</accession>
<protein>
    <submittedName>
        <fullName evidence="2">Uncharacterized protein</fullName>
    </submittedName>
</protein>
<organism evidence="1 2">
    <name type="scientific">Romanomermis culicivorax</name>
    <name type="common">Nematode worm</name>
    <dbReference type="NCBI Taxonomy" id="13658"/>
    <lineage>
        <taxon>Eukaryota</taxon>
        <taxon>Metazoa</taxon>
        <taxon>Ecdysozoa</taxon>
        <taxon>Nematoda</taxon>
        <taxon>Enoplea</taxon>
        <taxon>Dorylaimia</taxon>
        <taxon>Mermithida</taxon>
        <taxon>Mermithoidea</taxon>
        <taxon>Mermithidae</taxon>
        <taxon>Romanomermis</taxon>
    </lineage>
</organism>
<keyword evidence="1" id="KW-1185">Reference proteome</keyword>
<evidence type="ECO:0000313" key="2">
    <source>
        <dbReference type="WBParaSite" id="nRc.2.0.1.t08849-RA"/>
    </source>
</evidence>
<name>A0A915I649_ROMCU</name>
<dbReference type="AlphaFoldDB" id="A0A915I649"/>
<reference evidence="2" key="1">
    <citation type="submission" date="2022-11" db="UniProtKB">
        <authorList>
            <consortium name="WormBaseParasite"/>
        </authorList>
    </citation>
    <scope>IDENTIFICATION</scope>
</reference>
<dbReference type="Proteomes" id="UP000887565">
    <property type="component" value="Unplaced"/>
</dbReference>
<proteinExistence type="predicted"/>